<proteinExistence type="predicted"/>
<dbReference type="GO" id="GO:0016746">
    <property type="term" value="F:acyltransferase activity"/>
    <property type="evidence" value="ECO:0007669"/>
    <property type="project" value="UniProtKB-KW"/>
</dbReference>
<sequence>MTVEEAVGQGLEAGVDFAGTAQQYASKGFQYVPVEKKLGFEEMARRVIEPAVRQAADRSLTISAVLLASVTNEASVHRQAVQRIVREMGLIRTMVVQLGEYGCSTVHLALHLAERFYASFVREGEAILFVTADKAGKPSERVNRYMVFGDGACSALYTPEPSLGGHATYGVEIRADGFVFDDSSQPSQQSRQYFSTSYLGVRHVVRTLLRRFSLDLGQICAVYCTNLGMEQWTGIAMAIGCTPDKIYRGTLPEFGHMHNVDVLHSVACSVQDGLLQPGDYYLTVSIGFGGYYGCALHQYVPLESGEAR</sequence>
<accession>A0A1B2DNS6</accession>
<dbReference type="InterPro" id="IPR016039">
    <property type="entry name" value="Thiolase-like"/>
</dbReference>
<dbReference type="RefSeq" id="WP_099520392.1">
    <property type="nucleotide sequence ID" value="NZ_CP016808.1"/>
</dbReference>
<dbReference type="PANTHER" id="PTHR34069">
    <property type="entry name" value="3-OXOACYL-[ACYL-CARRIER-PROTEIN] SYNTHASE 3"/>
    <property type="match status" value="1"/>
</dbReference>
<name>A0A1B2DNS6_9BACL</name>
<dbReference type="Gene3D" id="3.40.47.10">
    <property type="match status" value="2"/>
</dbReference>
<dbReference type="SUPFAM" id="SSF53901">
    <property type="entry name" value="Thiolase-like"/>
    <property type="match status" value="1"/>
</dbReference>
<reference evidence="1" key="1">
    <citation type="submission" date="2016-08" db="EMBL/GenBank/DDBJ databases">
        <title>Complete Genome Seqeunce of Paenibacillus sp. BIHB 4019 from tea rhizoplane.</title>
        <authorList>
            <person name="Thakur R."/>
            <person name="Swarnkar M.K."/>
            <person name="Gulati A."/>
        </authorList>
    </citation>
    <scope>NUCLEOTIDE SEQUENCE [LARGE SCALE GENOMIC DNA]</scope>
    <source>
        <strain evidence="1">BIHB4019</strain>
    </source>
</reference>
<dbReference type="PANTHER" id="PTHR34069:SF2">
    <property type="entry name" value="BETA-KETOACYL-[ACYL-CARRIER-PROTEIN] SYNTHASE III"/>
    <property type="match status" value="1"/>
</dbReference>
<evidence type="ECO:0008006" key="2">
    <source>
        <dbReference type="Google" id="ProtNLM"/>
    </source>
</evidence>
<gene>
    <name evidence="1" type="ORF">BBD42_24895</name>
</gene>
<dbReference type="GO" id="GO:0044550">
    <property type="term" value="P:secondary metabolite biosynthetic process"/>
    <property type="evidence" value="ECO:0007669"/>
    <property type="project" value="TreeGrafter"/>
</dbReference>
<protein>
    <recommendedName>
        <fullName evidence="2">Beta-ketoacyl-[acyl-carrier-protein] synthase III C-terminal domain-containing protein</fullName>
    </recommendedName>
</protein>
<organism evidence="1">
    <name type="scientific">Paenibacillus sp. BIHB 4019</name>
    <dbReference type="NCBI Taxonomy" id="1870819"/>
    <lineage>
        <taxon>Bacteria</taxon>
        <taxon>Bacillati</taxon>
        <taxon>Bacillota</taxon>
        <taxon>Bacilli</taxon>
        <taxon>Bacillales</taxon>
        <taxon>Paenibacillaceae</taxon>
        <taxon>Paenibacillus</taxon>
    </lineage>
</organism>
<dbReference type="AlphaFoldDB" id="A0A1B2DNS6"/>
<evidence type="ECO:0000313" key="1">
    <source>
        <dbReference type="EMBL" id="ANY69358.1"/>
    </source>
</evidence>
<dbReference type="EMBL" id="CP016808">
    <property type="protein sequence ID" value="ANY69358.1"/>
    <property type="molecule type" value="Genomic_DNA"/>
</dbReference>